<dbReference type="PANTHER" id="PTHR34456:SF13">
    <property type="entry name" value="REVERSE TRANSCRIPTASE DOMAIN-CONTAINING PROTEIN"/>
    <property type="match status" value="1"/>
</dbReference>
<comment type="caution">
    <text evidence="2">The sequence shown here is derived from an EMBL/GenBank/DDBJ whole genome shotgun (WGS) entry which is preliminary data.</text>
</comment>
<evidence type="ECO:0000313" key="3">
    <source>
        <dbReference type="Proteomes" id="UP000734854"/>
    </source>
</evidence>
<dbReference type="PANTHER" id="PTHR34456">
    <property type="entry name" value="MITOVIRUS RNA-DEPENDENT RNA POLYMERASE"/>
    <property type="match status" value="1"/>
</dbReference>
<feature type="region of interest" description="Disordered" evidence="1">
    <location>
        <begin position="157"/>
        <end position="193"/>
    </location>
</feature>
<organism evidence="2 3">
    <name type="scientific">Zingiber officinale</name>
    <name type="common">Ginger</name>
    <name type="synonym">Amomum zingiber</name>
    <dbReference type="NCBI Taxonomy" id="94328"/>
    <lineage>
        <taxon>Eukaryota</taxon>
        <taxon>Viridiplantae</taxon>
        <taxon>Streptophyta</taxon>
        <taxon>Embryophyta</taxon>
        <taxon>Tracheophyta</taxon>
        <taxon>Spermatophyta</taxon>
        <taxon>Magnoliopsida</taxon>
        <taxon>Liliopsida</taxon>
        <taxon>Zingiberales</taxon>
        <taxon>Zingiberaceae</taxon>
        <taxon>Zingiber</taxon>
    </lineage>
</organism>
<dbReference type="EMBL" id="JACMSC010000023">
    <property type="protein sequence ID" value="KAG6467758.1"/>
    <property type="molecule type" value="Genomic_DNA"/>
</dbReference>
<dbReference type="Proteomes" id="UP000734854">
    <property type="component" value="Unassembled WGS sequence"/>
</dbReference>
<evidence type="ECO:0000256" key="1">
    <source>
        <dbReference type="SAM" id="MobiDB-lite"/>
    </source>
</evidence>
<accession>A0A8J5ELM4</accession>
<keyword evidence="3" id="KW-1185">Reference proteome</keyword>
<reference evidence="2 3" key="1">
    <citation type="submission" date="2020-08" db="EMBL/GenBank/DDBJ databases">
        <title>Plant Genome Project.</title>
        <authorList>
            <person name="Zhang R.-G."/>
        </authorList>
    </citation>
    <scope>NUCLEOTIDE SEQUENCE [LARGE SCALE GENOMIC DNA]</scope>
    <source>
        <tissue evidence="2">Rhizome</tissue>
    </source>
</reference>
<geneLocation type="mitochondrion" evidence="2"/>
<keyword evidence="2" id="KW-0496">Mitochondrion</keyword>
<proteinExistence type="predicted"/>
<feature type="region of interest" description="Disordered" evidence="1">
    <location>
        <begin position="1"/>
        <end position="26"/>
    </location>
</feature>
<feature type="compositionally biased region" description="Basic and acidic residues" evidence="1">
    <location>
        <begin position="9"/>
        <end position="24"/>
    </location>
</feature>
<dbReference type="InterPro" id="IPR008686">
    <property type="entry name" value="RNA_pol_mitovir"/>
</dbReference>
<name>A0A8J5ELM4_ZINOF</name>
<protein>
    <submittedName>
        <fullName evidence="2">Uncharacterized protein</fullName>
    </submittedName>
</protein>
<gene>
    <name evidence="2" type="ORF">ZIOFF_074258</name>
</gene>
<sequence length="1905" mass="212483">MIEGDPDEKEEKQQETRDMKDQRRPIMKQQSNMVPFSRLQFLSESLIVLLACVKHILPVAAFALCPVERGAFFTEPSVNSCETIVDWRRARIMPGLRLLRYSIKWQNTADGFLGWIEALSFASFRESIGDLGLEVLSHFIRSFGTLSARSGKKWIEDSKKTDPQASRSPLYGRKMPDFLSGPRPPAEPALSKGDRLRRAQAKIEVDSFRGALKISPSETEIELTEDPPFVLLPFIPLALSVCCVRSAPCPRSTFLLFFHRPVWFTSLLTGLSGLAFSKPSLFTSRVLARVTSGRIGGHGLVQADMNEEVVPGIAGAIGIAIHSHPLSFFALLNYVAVARSSPLARNRTMTAFSVGPSSQEFPVELDWPDISYCPVSISEVRARVAYQQLSQWLLAEVELLDFRIYNSFDLPWVSSRIYNSFDLPTSSTRSDRELEYPLKTIAWIPDLGQSLDSLLPLVLPYYWAIASANSDSIVTTADKQAACIRIIRRMRCFLLSGKTKRHCPRVLRLEWGCGPRESRSPVAWHSLQYDVVNAPVRSALALKKNALTSLSSERADENAFLLKASFHPFPSGTQLLRWLARVQFIPIVTRAKNERCEELRHFQLAGDPVVYDSIWCSSLERFTRSPLMLSLFSSIVHRREEGFGMQKALAVAGRFLSGLGILGKEFFRGKRDRILNVSPRSECQIKLLGFKAGYSHSYLHIDNVKSVASHLTDCSFTNPSEKILLTVAFAALSGSVAVANKRDPSLLPPMSTCLRPLHAATKDRFAWNSKIKIQSVLSAERNPETPPSPSGYLGGAPLSLKASREAIGFPEIGVSDETSPAAAAVRALSDFRRIGEVSQAGVLVRVSRAWERIRMSSDCAGLRFPAKQVRKESPEVSRMIPGRPLSTASYESVGVVTPKSPNEGQDGIICMLIPIRGAGEKERGVDASYRDRADLGHVVLTRTSTRIRYGDRDPKEERVEHMHANSGTSILGTRANGGSACDRDAVGGLPVLDAFLMGSKPSFFALPVLEVTVFRYAASFSKGLDASFLGWFLFSLNSMYCIALAVQVGWAVSALVTKTGSALDTSEETSASPWLVSLPCPPDWVVRHSARRVAYSTGFAVGDSCLLAAYFKEILHQDSPFQDMEDPLGRKESQAYLISCLDGLLLECLSIAKECLILIGHPPIVQFRYVDHTNPAGHGGRGLVIDRIPLAQTHHKRKNPKNQSFQFWQFWHSEKVRTKSISREHSQKSGRKHIPLDTHPLGQKVGVAVHVVITQLTISFVYNGNLFGEIPFILPASTKSFMTRTSTSGTKRKTLPFRLGLSLPEKKEVKFNSRSGTSARARNWHFSLGSFLGDYRELKTDDRSYRRSNRKDSGASSGLGYPRIIPAFHRRLMYRKDDRADELVRMYLSFFSLSKIIVLAKKVNADTFKSIISPVEDMETVTEVVGQIKGCLSDLMVRYVPGIKRIPLNQGMSFDATWKALPTHRLTQEVLMKRVKLPKSRVSVLTANYLSAVGAVSKERTLRGSLADALQHPRDSYLGWVALHLIRELTETGRNFSSENAVRKGRSWFWNKRVPALPHQDSKSREVFLRKKGTAYQAFRLSAMVADQSNEKKIHLLLPGHALLTLKSPSVKPLFLRSHNFASKAFSEAGRARSSFQGRIKEHLLVVVNTENIHSLSALDHRKMEKFLSLVRPPMRVHQLISRSDIGHKKYNLNLSPASSGFSSFTADPSPDAYFQYLVLNDRISHFLPHPPTLFTRQLSSLIPPPESYEGRQSSHLHHRDTTAFLALESWVHIMYAYGLRSPDLEPGPLVVYVHKFTKGQPLGYYSSWPLFTLTHHMVVWLAAKRVYPGNFGTTLCMNDLVIADPAVADAYLSIMTEYEVTISSDLRPPSSRPVELVLNLASGQPYTSIEVDGNPIPRSNCLYS</sequence>
<dbReference type="Pfam" id="PF05919">
    <property type="entry name" value="Mitovir_RNA_pol"/>
    <property type="match status" value="1"/>
</dbReference>
<evidence type="ECO:0000313" key="2">
    <source>
        <dbReference type="EMBL" id="KAG6467758.1"/>
    </source>
</evidence>